<evidence type="ECO:0000256" key="2">
    <source>
        <dbReference type="SAM" id="SignalP"/>
    </source>
</evidence>
<dbReference type="EMBL" id="VSRR010000263">
    <property type="protein sequence ID" value="MPC13180.1"/>
    <property type="molecule type" value="Genomic_DNA"/>
</dbReference>
<name>A0A5B7CUS5_PORTR</name>
<accession>A0A5B7CUS5</accession>
<feature type="compositionally biased region" description="Basic and acidic residues" evidence="1">
    <location>
        <begin position="54"/>
        <end position="67"/>
    </location>
</feature>
<evidence type="ECO:0000313" key="3">
    <source>
        <dbReference type="EMBL" id="MPC13180.1"/>
    </source>
</evidence>
<proteinExistence type="predicted"/>
<feature type="compositionally biased region" description="Polar residues" evidence="1">
    <location>
        <begin position="138"/>
        <end position="148"/>
    </location>
</feature>
<feature type="chain" id="PRO_5022930372" evidence="2">
    <location>
        <begin position="18"/>
        <end position="148"/>
    </location>
</feature>
<dbReference type="OrthoDB" id="5984981at2759"/>
<gene>
    <name evidence="3" type="ORF">E2C01_005902</name>
</gene>
<dbReference type="AlphaFoldDB" id="A0A5B7CUS5"/>
<evidence type="ECO:0000313" key="4">
    <source>
        <dbReference type="Proteomes" id="UP000324222"/>
    </source>
</evidence>
<feature type="signal peptide" evidence="2">
    <location>
        <begin position="1"/>
        <end position="17"/>
    </location>
</feature>
<keyword evidence="4" id="KW-1185">Reference proteome</keyword>
<dbReference type="Proteomes" id="UP000324222">
    <property type="component" value="Unassembled WGS sequence"/>
</dbReference>
<sequence length="148" mass="15550">MRISTLLIASGTHAALAVLRIIAARRNCVVKASGATVCVCTASCPTSSSSSSSSHDDLHLPNVKLEESGEEQTVYSSQPASHTDSPVPPRSDSGCEVLPGPYTPSQSPLLPRLHPHTHSPTHLYSPTQSPGPSRHVSGFSSPYSVKNL</sequence>
<comment type="caution">
    <text evidence="3">The sequence shown here is derived from an EMBL/GenBank/DDBJ whole genome shotgun (WGS) entry which is preliminary data.</text>
</comment>
<organism evidence="3 4">
    <name type="scientific">Portunus trituberculatus</name>
    <name type="common">Swimming crab</name>
    <name type="synonym">Neptunus trituberculatus</name>
    <dbReference type="NCBI Taxonomy" id="210409"/>
    <lineage>
        <taxon>Eukaryota</taxon>
        <taxon>Metazoa</taxon>
        <taxon>Ecdysozoa</taxon>
        <taxon>Arthropoda</taxon>
        <taxon>Crustacea</taxon>
        <taxon>Multicrustacea</taxon>
        <taxon>Malacostraca</taxon>
        <taxon>Eumalacostraca</taxon>
        <taxon>Eucarida</taxon>
        <taxon>Decapoda</taxon>
        <taxon>Pleocyemata</taxon>
        <taxon>Brachyura</taxon>
        <taxon>Eubrachyura</taxon>
        <taxon>Portunoidea</taxon>
        <taxon>Portunidae</taxon>
        <taxon>Portuninae</taxon>
        <taxon>Portunus</taxon>
    </lineage>
</organism>
<feature type="compositionally biased region" description="Polar residues" evidence="1">
    <location>
        <begin position="71"/>
        <end position="84"/>
    </location>
</feature>
<reference evidence="3 4" key="1">
    <citation type="submission" date="2019-05" db="EMBL/GenBank/DDBJ databases">
        <title>Another draft genome of Portunus trituberculatus and its Hox gene families provides insights of decapod evolution.</title>
        <authorList>
            <person name="Jeong J.-H."/>
            <person name="Song I."/>
            <person name="Kim S."/>
            <person name="Choi T."/>
            <person name="Kim D."/>
            <person name="Ryu S."/>
            <person name="Kim W."/>
        </authorList>
    </citation>
    <scope>NUCLEOTIDE SEQUENCE [LARGE SCALE GENOMIC DNA]</scope>
    <source>
        <tissue evidence="3">Muscle</tissue>
    </source>
</reference>
<evidence type="ECO:0000256" key="1">
    <source>
        <dbReference type="SAM" id="MobiDB-lite"/>
    </source>
</evidence>
<feature type="region of interest" description="Disordered" evidence="1">
    <location>
        <begin position="45"/>
        <end position="148"/>
    </location>
</feature>
<protein>
    <submittedName>
        <fullName evidence="3">Uncharacterized protein</fullName>
    </submittedName>
</protein>
<feature type="compositionally biased region" description="Polar residues" evidence="1">
    <location>
        <begin position="120"/>
        <end position="131"/>
    </location>
</feature>
<keyword evidence="2" id="KW-0732">Signal</keyword>